<accession>A0ABV7Q1E6</accession>
<evidence type="ECO:0000313" key="2">
    <source>
        <dbReference type="EMBL" id="MFC3493245.1"/>
    </source>
</evidence>
<keyword evidence="1" id="KW-0732">Signal</keyword>
<name>A0ABV7Q1E6_9ACTN</name>
<keyword evidence="3" id="KW-1185">Reference proteome</keyword>
<dbReference type="RefSeq" id="WP_387975259.1">
    <property type="nucleotide sequence ID" value="NZ_JBHRWO010000010.1"/>
</dbReference>
<evidence type="ECO:0000313" key="3">
    <source>
        <dbReference type="Proteomes" id="UP001595712"/>
    </source>
</evidence>
<evidence type="ECO:0000256" key="1">
    <source>
        <dbReference type="SAM" id="SignalP"/>
    </source>
</evidence>
<dbReference type="EMBL" id="JBHRWO010000010">
    <property type="protein sequence ID" value="MFC3493245.1"/>
    <property type="molecule type" value="Genomic_DNA"/>
</dbReference>
<reference evidence="3" key="1">
    <citation type="journal article" date="2019" name="Int. J. Syst. Evol. Microbiol.">
        <title>The Global Catalogue of Microorganisms (GCM) 10K type strain sequencing project: providing services to taxonomists for standard genome sequencing and annotation.</title>
        <authorList>
            <consortium name="The Broad Institute Genomics Platform"/>
            <consortium name="The Broad Institute Genome Sequencing Center for Infectious Disease"/>
            <person name="Wu L."/>
            <person name="Ma J."/>
        </authorList>
    </citation>
    <scope>NUCLEOTIDE SEQUENCE [LARGE SCALE GENOMIC DNA]</scope>
    <source>
        <strain evidence="3">CGMCC 4.7396</strain>
    </source>
</reference>
<comment type="caution">
    <text evidence="2">The sequence shown here is derived from an EMBL/GenBank/DDBJ whole genome shotgun (WGS) entry which is preliminary data.</text>
</comment>
<protein>
    <recommendedName>
        <fullName evidence="4">C1q domain-containing protein</fullName>
    </recommendedName>
</protein>
<feature type="signal peptide" evidence="1">
    <location>
        <begin position="1"/>
        <end position="41"/>
    </location>
</feature>
<organism evidence="2 3">
    <name type="scientific">Glycomyces rhizosphaerae</name>
    <dbReference type="NCBI Taxonomy" id="2054422"/>
    <lineage>
        <taxon>Bacteria</taxon>
        <taxon>Bacillati</taxon>
        <taxon>Actinomycetota</taxon>
        <taxon>Actinomycetes</taxon>
        <taxon>Glycomycetales</taxon>
        <taxon>Glycomycetaceae</taxon>
        <taxon>Glycomyces</taxon>
    </lineage>
</organism>
<dbReference type="Proteomes" id="UP001595712">
    <property type="component" value="Unassembled WGS sequence"/>
</dbReference>
<feature type="chain" id="PRO_5046398447" description="C1q domain-containing protein" evidence="1">
    <location>
        <begin position="42"/>
        <end position="179"/>
    </location>
</feature>
<proteinExistence type="predicted"/>
<gene>
    <name evidence="2" type="ORF">ACFO8M_12200</name>
</gene>
<sequence length="179" mass="18707">MGKRNWKHLVTSDRKRAMFAVAASFAAAAGALTLAPASAQAETTGDHCVYNVTRDELTCSDTPEAALAADSVGIQATSTLVRLYDDANYGTANGTFTLTVDGSYTCTAAYSPIEFNVVNLSAAGWSNRASSAHTYHSCDVKLFDASTTTGTSSTWIDNLANLNTAAGGWANRAGSFQVS</sequence>
<evidence type="ECO:0008006" key="4">
    <source>
        <dbReference type="Google" id="ProtNLM"/>
    </source>
</evidence>
<dbReference type="Gene3D" id="2.60.20.10">
    <property type="entry name" value="Crystallins"/>
    <property type="match status" value="1"/>
</dbReference>